<dbReference type="GO" id="GO:0030018">
    <property type="term" value="C:Z disc"/>
    <property type="evidence" value="ECO:0007669"/>
    <property type="project" value="TreeGrafter"/>
</dbReference>
<dbReference type="GO" id="GO:0048769">
    <property type="term" value="P:sarcomerogenesis"/>
    <property type="evidence" value="ECO:0007669"/>
    <property type="project" value="TreeGrafter"/>
</dbReference>
<dbReference type="Proteomes" id="UP001066276">
    <property type="component" value="Chromosome 6"/>
</dbReference>
<comment type="caution">
    <text evidence="1">The sequence shown here is derived from an EMBL/GenBank/DDBJ whole genome shotgun (WGS) entry which is preliminary data.</text>
</comment>
<dbReference type="GO" id="GO:0070080">
    <property type="term" value="F:titin Z domain binding"/>
    <property type="evidence" value="ECO:0007669"/>
    <property type="project" value="TreeGrafter"/>
</dbReference>
<dbReference type="PANTHER" id="PTHR15143:SF0">
    <property type="entry name" value="TELETHONIN"/>
    <property type="match status" value="1"/>
</dbReference>
<dbReference type="InterPro" id="IPR023111">
    <property type="entry name" value="Titin-like_dom_sf"/>
</dbReference>
<dbReference type="GO" id="GO:0031432">
    <property type="term" value="F:titin binding"/>
    <property type="evidence" value="ECO:0007669"/>
    <property type="project" value="TreeGrafter"/>
</dbReference>
<dbReference type="Gene3D" id="2.20.160.10">
    <property type="entry name" value="titin domain like"/>
    <property type="match status" value="1"/>
</dbReference>
<evidence type="ECO:0000313" key="1">
    <source>
        <dbReference type="EMBL" id="KAJ1135265.1"/>
    </source>
</evidence>
<accession>A0AAV7Q7M6</accession>
<reference evidence="1" key="1">
    <citation type="journal article" date="2022" name="bioRxiv">
        <title>Sequencing and chromosome-scale assembly of the giantPleurodeles waltlgenome.</title>
        <authorList>
            <person name="Brown T."/>
            <person name="Elewa A."/>
            <person name="Iarovenko S."/>
            <person name="Subramanian E."/>
            <person name="Araus A.J."/>
            <person name="Petzold A."/>
            <person name="Susuki M."/>
            <person name="Suzuki K.-i.T."/>
            <person name="Hayashi T."/>
            <person name="Toyoda A."/>
            <person name="Oliveira C."/>
            <person name="Osipova E."/>
            <person name="Leigh N.D."/>
            <person name="Simon A."/>
            <person name="Yun M.H."/>
        </authorList>
    </citation>
    <scope>NUCLEOTIDE SEQUENCE</scope>
    <source>
        <strain evidence="1">20211129_DDA</strain>
        <tissue evidence="1">Liver</tissue>
    </source>
</reference>
<dbReference type="GO" id="GO:0008307">
    <property type="term" value="F:structural constituent of muscle"/>
    <property type="evidence" value="ECO:0007669"/>
    <property type="project" value="TreeGrafter"/>
</dbReference>
<dbReference type="PANTHER" id="PTHR15143">
    <property type="entry name" value="TELETHONIN"/>
    <property type="match status" value="1"/>
</dbReference>
<dbReference type="GO" id="GO:0055008">
    <property type="term" value="P:cardiac muscle tissue morphogenesis"/>
    <property type="evidence" value="ECO:0007669"/>
    <property type="project" value="TreeGrafter"/>
</dbReference>
<dbReference type="GO" id="GO:0030240">
    <property type="term" value="P:skeletal muscle thin filament assembly"/>
    <property type="evidence" value="ECO:0007669"/>
    <property type="project" value="TreeGrafter"/>
</dbReference>
<dbReference type="Pfam" id="PF09470">
    <property type="entry name" value="Telethonin"/>
    <property type="match status" value="1"/>
</dbReference>
<dbReference type="InterPro" id="IPR015667">
    <property type="entry name" value="Telethonin"/>
</dbReference>
<evidence type="ECO:0000313" key="2">
    <source>
        <dbReference type="Proteomes" id="UP001066276"/>
    </source>
</evidence>
<gene>
    <name evidence="1" type="ORF">NDU88_001707</name>
</gene>
<protein>
    <submittedName>
        <fullName evidence="1">Uncharacterized protein</fullName>
    </submittedName>
</protein>
<dbReference type="GO" id="GO:0003009">
    <property type="term" value="P:skeletal muscle contraction"/>
    <property type="evidence" value="ECO:0007669"/>
    <property type="project" value="TreeGrafter"/>
</dbReference>
<dbReference type="AlphaFoldDB" id="A0AAV7Q7M6"/>
<keyword evidence="2" id="KW-1185">Reference proteome</keyword>
<dbReference type="GO" id="GO:0055003">
    <property type="term" value="P:cardiac myofibril assembly"/>
    <property type="evidence" value="ECO:0007669"/>
    <property type="project" value="TreeGrafter"/>
</dbReference>
<proteinExistence type="predicted"/>
<dbReference type="GO" id="GO:0030241">
    <property type="term" value="P:skeletal muscle myosin thick filament assembly"/>
    <property type="evidence" value="ECO:0007669"/>
    <property type="project" value="TreeGrafter"/>
</dbReference>
<dbReference type="GO" id="GO:0035995">
    <property type="term" value="P:detection of muscle stretch"/>
    <property type="evidence" value="ECO:0007669"/>
    <property type="project" value="TreeGrafter"/>
</dbReference>
<dbReference type="EMBL" id="JANPWB010000010">
    <property type="protein sequence ID" value="KAJ1135265.1"/>
    <property type="molecule type" value="Genomic_DNA"/>
</dbReference>
<dbReference type="GO" id="GO:0030674">
    <property type="term" value="F:protein-macromolecule adaptor activity"/>
    <property type="evidence" value="ECO:0007669"/>
    <property type="project" value="TreeGrafter"/>
</dbReference>
<organism evidence="1 2">
    <name type="scientific">Pleurodeles waltl</name>
    <name type="common">Iberian ribbed newt</name>
    <dbReference type="NCBI Taxonomy" id="8319"/>
    <lineage>
        <taxon>Eukaryota</taxon>
        <taxon>Metazoa</taxon>
        <taxon>Chordata</taxon>
        <taxon>Craniata</taxon>
        <taxon>Vertebrata</taxon>
        <taxon>Euteleostomi</taxon>
        <taxon>Amphibia</taxon>
        <taxon>Batrachia</taxon>
        <taxon>Caudata</taxon>
        <taxon>Salamandroidea</taxon>
        <taxon>Salamandridae</taxon>
        <taxon>Pleurodelinae</taxon>
        <taxon>Pleurodeles</taxon>
    </lineage>
</organism>
<dbReference type="GO" id="GO:0060048">
    <property type="term" value="P:cardiac muscle contraction"/>
    <property type="evidence" value="ECO:0007669"/>
    <property type="project" value="TreeGrafter"/>
</dbReference>
<name>A0AAV7Q7M6_PLEWA</name>
<sequence length="109" mass="12472">MSGRTVVLRGAGMLSTADLSCQVREENKARRECYRAEWRDLSLSSRAEKSCSMRESDDHRKETHTKCREVQFLVQRSPWNIMNLVVSLRCRLSTTYPTSGPCPCRSSSL</sequence>